<reference evidence="2 3" key="1">
    <citation type="journal article" date="2018" name="Genomics">
        <title>Molecular footprints of inshore aquatic adaptation in Indo-Pacific humpback dolphin (Sousa chinensis).</title>
        <authorList>
            <person name="Ming Y."/>
            <person name="Jian J."/>
            <person name="Yu F."/>
            <person name="Yu X."/>
            <person name="Wang J."/>
            <person name="Liu W."/>
        </authorList>
    </citation>
    <scope>NUCLEOTIDE SEQUENCE [LARGE SCALE GENOMIC DNA]</scope>
    <source>
        <strain evidence="2">MY-2018</strain>
        <tissue evidence="2">Skin</tissue>
    </source>
</reference>
<organism evidence="2 3">
    <name type="scientific">Sousa chinensis</name>
    <name type="common">Indo-pacific humpbacked dolphin</name>
    <name type="synonym">Steno chinensis</name>
    <dbReference type="NCBI Taxonomy" id="103600"/>
    <lineage>
        <taxon>Eukaryota</taxon>
        <taxon>Metazoa</taxon>
        <taxon>Chordata</taxon>
        <taxon>Craniata</taxon>
        <taxon>Vertebrata</taxon>
        <taxon>Euteleostomi</taxon>
        <taxon>Mammalia</taxon>
        <taxon>Eutheria</taxon>
        <taxon>Laurasiatheria</taxon>
        <taxon>Artiodactyla</taxon>
        <taxon>Whippomorpha</taxon>
        <taxon>Cetacea</taxon>
        <taxon>Odontoceti</taxon>
        <taxon>Delphinidae</taxon>
        <taxon>Sousa</taxon>
    </lineage>
</organism>
<feature type="compositionally biased region" description="Basic and acidic residues" evidence="1">
    <location>
        <begin position="97"/>
        <end position="106"/>
    </location>
</feature>
<evidence type="ECO:0000313" key="3">
    <source>
        <dbReference type="Proteomes" id="UP000295264"/>
    </source>
</evidence>
<dbReference type="EMBL" id="QWLN02001297">
    <property type="protein sequence ID" value="TEA41447.1"/>
    <property type="molecule type" value="Genomic_DNA"/>
</dbReference>
<name>A0A484H011_SOUCH</name>
<comment type="caution">
    <text evidence="2">The sequence shown here is derived from an EMBL/GenBank/DDBJ whole genome shotgun (WGS) entry which is preliminary data.</text>
</comment>
<protein>
    <submittedName>
        <fullName evidence="2">Uncharacterized protein</fullName>
    </submittedName>
</protein>
<gene>
    <name evidence="2" type="ORF">DBR06_SOUSAS28710013</name>
</gene>
<evidence type="ECO:0000256" key="1">
    <source>
        <dbReference type="SAM" id="MobiDB-lite"/>
    </source>
</evidence>
<feature type="compositionally biased region" description="Basic and acidic residues" evidence="1">
    <location>
        <begin position="8"/>
        <end position="20"/>
    </location>
</feature>
<feature type="compositionally biased region" description="Low complexity" evidence="1">
    <location>
        <begin position="153"/>
        <end position="163"/>
    </location>
</feature>
<feature type="region of interest" description="Disordered" evidence="1">
    <location>
        <begin position="1"/>
        <end position="38"/>
    </location>
</feature>
<dbReference type="Proteomes" id="UP000295264">
    <property type="component" value="Unassembled WGS sequence"/>
</dbReference>
<feature type="region of interest" description="Disordered" evidence="1">
    <location>
        <begin position="86"/>
        <end position="110"/>
    </location>
</feature>
<keyword evidence="3" id="KW-1185">Reference proteome</keyword>
<sequence>MKGTPQKAEGEAGRPERGLVEDGPCPRPLNATIPGPEVASCLGFGTEHGHLSMSKLSTQWASLRRHPPVSEYSNGKGFNDIAERAKYPHPGLSHTTSETRGRESKPKVSRTASKVILICSQLHANLAEPPAGPPPTRLSTGVRGPGAPPPESSSPASWKAWSPEPERPSATAGRACSVDPQVSFKSEAGRGPRPLPLRKGAGRSGHFLLFSNLLFLVLRPRSASSHFSPVGVR</sequence>
<dbReference type="AlphaFoldDB" id="A0A484H011"/>
<proteinExistence type="predicted"/>
<feature type="region of interest" description="Disordered" evidence="1">
    <location>
        <begin position="126"/>
        <end position="201"/>
    </location>
</feature>
<evidence type="ECO:0000313" key="2">
    <source>
        <dbReference type="EMBL" id="TEA41447.1"/>
    </source>
</evidence>
<accession>A0A484H011</accession>